<reference evidence="2" key="1">
    <citation type="submission" date="2016-11" db="EMBL/GenBank/DDBJ databases">
        <authorList>
            <person name="Varghese N."/>
            <person name="Submissions S."/>
        </authorList>
    </citation>
    <scope>NUCLEOTIDE SEQUENCE [LARGE SCALE GENOMIC DNA]</scope>
    <source>
        <strain evidence="2">DSM 26899</strain>
    </source>
</reference>
<dbReference type="Proteomes" id="UP000184364">
    <property type="component" value="Unassembled WGS sequence"/>
</dbReference>
<dbReference type="RefSeq" id="WP_073292884.1">
    <property type="nucleotide sequence ID" value="NZ_FRAV01000014.1"/>
</dbReference>
<evidence type="ECO:0000313" key="1">
    <source>
        <dbReference type="EMBL" id="SHL23773.1"/>
    </source>
</evidence>
<protein>
    <submittedName>
        <fullName evidence="1">Uncharacterized protein</fullName>
    </submittedName>
</protein>
<dbReference type="OrthoDB" id="640499at2"/>
<accession>A0A1M6Z074</accession>
<organism evidence="1 2">
    <name type="scientific">Chryseobacterium polytrichastri</name>
    <dbReference type="NCBI Taxonomy" id="1302687"/>
    <lineage>
        <taxon>Bacteria</taxon>
        <taxon>Pseudomonadati</taxon>
        <taxon>Bacteroidota</taxon>
        <taxon>Flavobacteriia</taxon>
        <taxon>Flavobacteriales</taxon>
        <taxon>Weeksellaceae</taxon>
        <taxon>Chryseobacterium group</taxon>
        <taxon>Chryseobacterium</taxon>
    </lineage>
</organism>
<dbReference type="STRING" id="1302687.SAMN05444267_101470"/>
<gene>
    <name evidence="1" type="ORF">SAMN05444267_101470</name>
</gene>
<keyword evidence="2" id="KW-1185">Reference proteome</keyword>
<dbReference type="AlphaFoldDB" id="A0A1M6Z074"/>
<dbReference type="Pfam" id="PF19875">
    <property type="entry name" value="DUF6348"/>
    <property type="match status" value="1"/>
</dbReference>
<dbReference type="EMBL" id="FRAV01000014">
    <property type="protein sequence ID" value="SHL23773.1"/>
    <property type="molecule type" value="Genomic_DNA"/>
</dbReference>
<name>A0A1M6Z074_9FLAO</name>
<sequence length="270" mass="31086">MGFFDLFKKKKTTDNKSVQKNISAQDNIAVQETNPTTENILKTQQQAPDNNIFLLEVLKDALETNGYKVDKHTQYQALVVNSELEIATAIVENPSYHPLLIHLMVLTIHPTYFPEGIEENLVGMGNTIEEKVQAVLHNYLTTTFEPIIDSFTDSHNPEIDFEVNNTVWHPKLGNMALQGDWNGITIPENEFIFNLLKDKITQKLTNNKLNWLKIYISKSHDRIEGECLFNNEYWEEGLQILVNYIQSVETKSEFIGLKQFSMFRKCDASE</sequence>
<evidence type="ECO:0000313" key="2">
    <source>
        <dbReference type="Proteomes" id="UP000184364"/>
    </source>
</evidence>
<dbReference type="InterPro" id="IPR045929">
    <property type="entry name" value="DUF6348"/>
</dbReference>
<proteinExistence type="predicted"/>